<reference evidence="2" key="1">
    <citation type="journal article" date="2019" name="Int. J. Syst. Evol. Microbiol.">
        <title>The Global Catalogue of Microorganisms (GCM) 10K type strain sequencing project: providing services to taxonomists for standard genome sequencing and annotation.</title>
        <authorList>
            <consortium name="The Broad Institute Genomics Platform"/>
            <consortium name="The Broad Institute Genome Sequencing Center for Infectious Disease"/>
            <person name="Wu L."/>
            <person name="Ma J."/>
        </authorList>
    </citation>
    <scope>NUCLEOTIDE SEQUENCE [LARGE SCALE GENOMIC DNA]</scope>
    <source>
        <strain evidence="2">CECT 8289</strain>
    </source>
</reference>
<accession>A0ABV8QRH4</accession>
<keyword evidence="2" id="KW-1185">Reference proteome</keyword>
<evidence type="ECO:0000313" key="1">
    <source>
        <dbReference type="EMBL" id="MFC4262240.1"/>
    </source>
</evidence>
<gene>
    <name evidence="1" type="ORF">ACFOWM_05095</name>
</gene>
<name>A0ABV8QRH4_9BACT</name>
<organism evidence="1 2">
    <name type="scientific">Ferruginibacter yonginensis</name>
    <dbReference type="NCBI Taxonomy" id="1310416"/>
    <lineage>
        <taxon>Bacteria</taxon>
        <taxon>Pseudomonadati</taxon>
        <taxon>Bacteroidota</taxon>
        <taxon>Chitinophagia</taxon>
        <taxon>Chitinophagales</taxon>
        <taxon>Chitinophagaceae</taxon>
        <taxon>Ferruginibacter</taxon>
    </lineage>
</organism>
<dbReference type="RefSeq" id="WP_379707600.1">
    <property type="nucleotide sequence ID" value="NZ_JBHSCZ010000001.1"/>
</dbReference>
<comment type="caution">
    <text evidence="1">The sequence shown here is derived from an EMBL/GenBank/DDBJ whole genome shotgun (WGS) entry which is preliminary data.</text>
</comment>
<evidence type="ECO:0000313" key="2">
    <source>
        <dbReference type="Proteomes" id="UP001595907"/>
    </source>
</evidence>
<protein>
    <submittedName>
        <fullName evidence="1">Uncharacterized protein</fullName>
    </submittedName>
</protein>
<dbReference type="Proteomes" id="UP001595907">
    <property type="component" value="Unassembled WGS sequence"/>
</dbReference>
<sequence>MFATLSKLKYLLVGFTLFGKICVAQPMVKQTAACENSMILKQVDSLKAEFQKQGFIVVKEASMPMESEYEIPVVVPLREGTWYRVIFIGDITSRLYEVRMYDWNERQVVYQKKMWGDVDGNIINYDYIPKFTEYHMIKPVQVNKKNKNVCGYIMMFKKVIK</sequence>
<dbReference type="EMBL" id="JBHSCZ010000001">
    <property type="protein sequence ID" value="MFC4262240.1"/>
    <property type="molecule type" value="Genomic_DNA"/>
</dbReference>
<proteinExistence type="predicted"/>